<evidence type="ECO:0000313" key="5">
    <source>
        <dbReference type="Proteomes" id="UP000317722"/>
    </source>
</evidence>
<dbReference type="Pfam" id="PF00583">
    <property type="entry name" value="Acetyltransf_1"/>
    <property type="match status" value="1"/>
</dbReference>
<evidence type="ECO:0000259" key="3">
    <source>
        <dbReference type="PROSITE" id="PS51186"/>
    </source>
</evidence>
<dbReference type="PIRSF" id="PIRSF028520">
    <property type="entry name" value="UCP028520"/>
    <property type="match status" value="1"/>
</dbReference>
<feature type="domain" description="N-acetyltransferase" evidence="3">
    <location>
        <begin position="5"/>
        <end position="163"/>
    </location>
</feature>
<dbReference type="PROSITE" id="PS51186">
    <property type="entry name" value="GNAT"/>
    <property type="match status" value="1"/>
</dbReference>
<dbReference type="CDD" id="cd04301">
    <property type="entry name" value="NAT_SF"/>
    <property type="match status" value="1"/>
</dbReference>
<sequence>MEAIQVLRPMVDSDIPDVLKLNADHVELLSPLEASELADLRRWATRADVIVSDGQTAGFVLVFGPGTDYGSANYRWFGERYGTRFHYLDRIVISDRFRRRGLASAVYEVVEEAARSQGRLTLEVNIDPPNQPSLDFHRGRGYLEVAQLGEPGHRVSLMTKDISDERTSENVT</sequence>
<gene>
    <name evidence="4" type="ORF">EAH86_06280</name>
</gene>
<dbReference type="Gene3D" id="3.40.630.30">
    <property type="match status" value="1"/>
</dbReference>
<keyword evidence="1 4" id="KW-0808">Transferase</keyword>
<evidence type="ECO:0000256" key="1">
    <source>
        <dbReference type="ARBA" id="ARBA00022679"/>
    </source>
</evidence>
<keyword evidence="5" id="KW-1185">Reference proteome</keyword>
<dbReference type="RefSeq" id="WP_140737787.1">
    <property type="nucleotide sequence ID" value="NZ_RCZM01000002.1"/>
</dbReference>
<dbReference type="AlphaFoldDB" id="A0A502CXM6"/>
<comment type="caution">
    <text evidence="4">The sequence shown here is derived from an EMBL/GenBank/DDBJ whole genome shotgun (WGS) entry which is preliminary data.</text>
</comment>
<reference evidence="4 5" key="1">
    <citation type="journal article" date="2019" name="Environ. Microbiol.">
        <title>Species interactions and distinct microbial communities in high Arctic permafrost affected cryosols are associated with the CH4 and CO2 gas fluxes.</title>
        <authorList>
            <person name="Altshuler I."/>
            <person name="Hamel J."/>
            <person name="Turney S."/>
            <person name="Magnuson E."/>
            <person name="Levesque R."/>
            <person name="Greer C."/>
            <person name="Whyte L.G."/>
        </authorList>
    </citation>
    <scope>NUCLEOTIDE SEQUENCE [LARGE SCALE GENOMIC DNA]</scope>
    <source>
        <strain evidence="4 5">S9.3A</strain>
    </source>
</reference>
<dbReference type="InterPro" id="IPR050832">
    <property type="entry name" value="Bact_Acetyltransf"/>
</dbReference>
<dbReference type="OrthoDB" id="6182349at2"/>
<name>A0A502CXM6_9MICO</name>
<dbReference type="EMBL" id="RCZM01000002">
    <property type="protein sequence ID" value="TPG18017.1"/>
    <property type="molecule type" value="Genomic_DNA"/>
</dbReference>
<dbReference type="GO" id="GO:0016747">
    <property type="term" value="F:acyltransferase activity, transferring groups other than amino-acyl groups"/>
    <property type="evidence" value="ECO:0007669"/>
    <property type="project" value="InterPro"/>
</dbReference>
<organism evidence="4 5">
    <name type="scientific">Pedococcus bigeumensis</name>
    <dbReference type="NCBI Taxonomy" id="433644"/>
    <lineage>
        <taxon>Bacteria</taxon>
        <taxon>Bacillati</taxon>
        <taxon>Actinomycetota</taxon>
        <taxon>Actinomycetes</taxon>
        <taxon>Micrococcales</taxon>
        <taxon>Intrasporangiaceae</taxon>
        <taxon>Pedococcus</taxon>
    </lineage>
</organism>
<dbReference type="PANTHER" id="PTHR43877">
    <property type="entry name" value="AMINOALKYLPHOSPHONATE N-ACETYLTRANSFERASE-RELATED-RELATED"/>
    <property type="match status" value="1"/>
</dbReference>
<evidence type="ECO:0000313" key="4">
    <source>
        <dbReference type="EMBL" id="TPG18017.1"/>
    </source>
</evidence>
<dbReference type="InterPro" id="IPR016890">
    <property type="entry name" value="UCP028520"/>
</dbReference>
<keyword evidence="2" id="KW-0012">Acyltransferase</keyword>
<dbReference type="InterPro" id="IPR000182">
    <property type="entry name" value="GNAT_dom"/>
</dbReference>
<protein>
    <submittedName>
        <fullName evidence="4">GNAT family N-acetyltransferase</fullName>
    </submittedName>
</protein>
<dbReference type="Proteomes" id="UP000317722">
    <property type="component" value="Unassembled WGS sequence"/>
</dbReference>
<dbReference type="PANTHER" id="PTHR43877:SF2">
    <property type="entry name" value="AMINOALKYLPHOSPHONATE N-ACETYLTRANSFERASE-RELATED"/>
    <property type="match status" value="1"/>
</dbReference>
<proteinExistence type="predicted"/>
<dbReference type="InterPro" id="IPR016181">
    <property type="entry name" value="Acyl_CoA_acyltransferase"/>
</dbReference>
<evidence type="ECO:0000256" key="2">
    <source>
        <dbReference type="ARBA" id="ARBA00023315"/>
    </source>
</evidence>
<dbReference type="SUPFAM" id="SSF55729">
    <property type="entry name" value="Acyl-CoA N-acyltransferases (Nat)"/>
    <property type="match status" value="1"/>
</dbReference>
<accession>A0A502CXM6</accession>